<comment type="subcellular location">
    <subcellularLocation>
        <location evidence="1">Cell membrane</location>
        <topology evidence="1">Multi-pass membrane protein</topology>
    </subcellularLocation>
</comment>
<keyword evidence="7 9" id="KW-1133">Transmembrane helix</keyword>
<evidence type="ECO:0000256" key="2">
    <source>
        <dbReference type="ARBA" id="ARBA00022475"/>
    </source>
</evidence>
<dbReference type="Gene3D" id="3.30.565.10">
    <property type="entry name" value="Histidine kinase-like ATPase, C-terminal domain"/>
    <property type="match status" value="1"/>
</dbReference>
<keyword evidence="3" id="KW-0597">Phosphoprotein</keyword>
<dbReference type="SUPFAM" id="SSF55874">
    <property type="entry name" value="ATPase domain of HSP90 chaperone/DNA topoisomerase II/histidine kinase"/>
    <property type="match status" value="1"/>
</dbReference>
<gene>
    <name evidence="11" type="ORF">EJQ19_15525</name>
</gene>
<dbReference type="InterPro" id="IPR036890">
    <property type="entry name" value="HATPase_C_sf"/>
</dbReference>
<organism evidence="11 12">
    <name type="scientific">Paenibacillus whitsoniae</name>
    <dbReference type="NCBI Taxonomy" id="2496558"/>
    <lineage>
        <taxon>Bacteria</taxon>
        <taxon>Bacillati</taxon>
        <taxon>Bacillota</taxon>
        <taxon>Bacilli</taxon>
        <taxon>Bacillales</taxon>
        <taxon>Paenibacillaceae</taxon>
        <taxon>Paenibacillus</taxon>
    </lineage>
</organism>
<evidence type="ECO:0000256" key="4">
    <source>
        <dbReference type="ARBA" id="ARBA00022679"/>
    </source>
</evidence>
<evidence type="ECO:0000313" key="11">
    <source>
        <dbReference type="EMBL" id="RTE08924.1"/>
    </source>
</evidence>
<feature type="transmembrane region" description="Helical" evidence="9">
    <location>
        <begin position="12"/>
        <end position="35"/>
    </location>
</feature>
<evidence type="ECO:0000256" key="1">
    <source>
        <dbReference type="ARBA" id="ARBA00004651"/>
    </source>
</evidence>
<dbReference type="InterPro" id="IPR010559">
    <property type="entry name" value="Sig_transdc_His_kin_internal"/>
</dbReference>
<dbReference type="GO" id="GO:0005886">
    <property type="term" value="C:plasma membrane"/>
    <property type="evidence" value="ECO:0007669"/>
    <property type="project" value="UniProtKB-SubCell"/>
</dbReference>
<evidence type="ECO:0000259" key="10">
    <source>
        <dbReference type="PROSITE" id="PS50885"/>
    </source>
</evidence>
<keyword evidence="8 9" id="KW-0472">Membrane</keyword>
<evidence type="ECO:0000256" key="3">
    <source>
        <dbReference type="ARBA" id="ARBA00022553"/>
    </source>
</evidence>
<feature type="domain" description="HAMP" evidence="10">
    <location>
        <begin position="309"/>
        <end position="360"/>
    </location>
</feature>
<dbReference type="Proteomes" id="UP000276128">
    <property type="component" value="Unassembled WGS sequence"/>
</dbReference>
<dbReference type="EMBL" id="RXHU01000042">
    <property type="protein sequence ID" value="RTE08924.1"/>
    <property type="molecule type" value="Genomic_DNA"/>
</dbReference>
<evidence type="ECO:0000256" key="6">
    <source>
        <dbReference type="ARBA" id="ARBA00022777"/>
    </source>
</evidence>
<proteinExistence type="predicted"/>
<evidence type="ECO:0000256" key="7">
    <source>
        <dbReference type="ARBA" id="ARBA00022989"/>
    </source>
</evidence>
<sequence length="567" mass="64373">MLKNPFKTYRITGVYFFSSAIIIVLLIGIVSAVSYSGTSRQVASNTSYYQQRLLNELSKKMSTSLISIEQTSVTAAKNLDLLYNRLQDSDAYERLRVENELRTQLNYVVFGTSILQSIHVYAGYPFTSDTQSPVTFNTMDKLGQEPWYASIVDTDSAWIGEHTIVSNGREQPVISFARKVINNRNQYYSLMVFNIKVSSIKQLFSSEDDMTNMALLDAAGRLIAHSGDEAKLQAATRTLNGEMAQPSGSLRAGDDFFVWAKSPDAQWTLFEVSSWSEMIKGSKSMAKLFLLLGVSTIVLVLLITLFLSRRFMKPMNQMVRAMGEFSPGEAQTLPTDYTNEFGKLFHGYRKLTHRIEDLYDSLDEKHKQQRAAELKSLQTMINPHFLYNTLDQINWTAIEAGQNKISAMLAQVASMFRLVLTNTDSLVAVSEEIAHIDCYLKFQQLRWEDRLTYTVEIDDDAKACLMPKVMMQPFIENAFVHGFHGVPAAELRVRISREDNQLHVRITDNGRGLADNWQHKPRKRGGYGLRNVRERLDALFGSQYRLTLANREQGGVQVDILFPISEK</sequence>
<dbReference type="PROSITE" id="PS50885">
    <property type="entry name" value="HAMP"/>
    <property type="match status" value="1"/>
</dbReference>
<evidence type="ECO:0000256" key="8">
    <source>
        <dbReference type="ARBA" id="ARBA00023136"/>
    </source>
</evidence>
<dbReference type="GO" id="GO:0000155">
    <property type="term" value="F:phosphorelay sensor kinase activity"/>
    <property type="evidence" value="ECO:0007669"/>
    <property type="project" value="InterPro"/>
</dbReference>
<reference evidence="11 12" key="1">
    <citation type="submission" date="2018-12" db="EMBL/GenBank/DDBJ databases">
        <title>Bacillus ochoae sp. nov., Paenibacillus whitsoniae sp. nov., Paenibacillus spiritus sp. nov. Isolated from the Mars Exploration Rover during spacecraft assembly.</title>
        <authorList>
            <person name="Seuylemezian A."/>
            <person name="Vaishampayan P."/>
        </authorList>
    </citation>
    <scope>NUCLEOTIDE SEQUENCE [LARGE SCALE GENOMIC DNA]</scope>
    <source>
        <strain evidence="11 12">MER 54</strain>
    </source>
</reference>
<dbReference type="PANTHER" id="PTHR34220:SF7">
    <property type="entry name" value="SENSOR HISTIDINE KINASE YPDA"/>
    <property type="match status" value="1"/>
</dbReference>
<keyword evidence="5 9" id="KW-0812">Transmembrane</keyword>
<dbReference type="Pfam" id="PF06580">
    <property type="entry name" value="His_kinase"/>
    <property type="match status" value="1"/>
</dbReference>
<dbReference type="InterPro" id="IPR003660">
    <property type="entry name" value="HAMP_dom"/>
</dbReference>
<dbReference type="OrthoDB" id="2499756at2"/>
<evidence type="ECO:0000256" key="5">
    <source>
        <dbReference type="ARBA" id="ARBA00022692"/>
    </source>
</evidence>
<keyword evidence="12" id="KW-1185">Reference proteome</keyword>
<dbReference type="Gene3D" id="3.30.450.20">
    <property type="entry name" value="PAS domain"/>
    <property type="match status" value="2"/>
</dbReference>
<evidence type="ECO:0000313" key="12">
    <source>
        <dbReference type="Proteomes" id="UP000276128"/>
    </source>
</evidence>
<dbReference type="Pfam" id="PF02743">
    <property type="entry name" value="dCache_1"/>
    <property type="match status" value="1"/>
</dbReference>
<dbReference type="PANTHER" id="PTHR34220">
    <property type="entry name" value="SENSOR HISTIDINE KINASE YPDA"/>
    <property type="match status" value="1"/>
</dbReference>
<keyword evidence="6 11" id="KW-0418">Kinase</keyword>
<evidence type="ECO:0000256" key="9">
    <source>
        <dbReference type="SAM" id="Phobius"/>
    </source>
</evidence>
<dbReference type="InterPro" id="IPR050640">
    <property type="entry name" value="Bact_2-comp_sensor_kinase"/>
</dbReference>
<keyword evidence="2" id="KW-1003">Cell membrane</keyword>
<dbReference type="AlphaFoldDB" id="A0A430JD35"/>
<protein>
    <submittedName>
        <fullName evidence="11">Sensor histidine kinase</fullName>
    </submittedName>
</protein>
<keyword evidence="4" id="KW-0808">Transferase</keyword>
<comment type="caution">
    <text evidence="11">The sequence shown here is derived from an EMBL/GenBank/DDBJ whole genome shotgun (WGS) entry which is preliminary data.</text>
</comment>
<dbReference type="Gene3D" id="6.10.340.10">
    <property type="match status" value="1"/>
</dbReference>
<dbReference type="InterPro" id="IPR003594">
    <property type="entry name" value="HATPase_dom"/>
</dbReference>
<dbReference type="Pfam" id="PF02518">
    <property type="entry name" value="HATPase_c"/>
    <property type="match status" value="1"/>
</dbReference>
<dbReference type="InterPro" id="IPR033479">
    <property type="entry name" value="dCache_1"/>
</dbReference>
<feature type="transmembrane region" description="Helical" evidence="9">
    <location>
        <begin position="288"/>
        <end position="308"/>
    </location>
</feature>
<accession>A0A430JD35</accession>
<dbReference type="RefSeq" id="WP_126142140.1">
    <property type="nucleotide sequence ID" value="NZ_RXHU01000042.1"/>
</dbReference>
<name>A0A430JD35_9BACL</name>